<dbReference type="InterPro" id="IPR007696">
    <property type="entry name" value="DNA_mismatch_repair_MutS_core"/>
</dbReference>
<gene>
    <name evidence="4" type="ORF">VT98_13551</name>
</gene>
<dbReference type="Gene3D" id="6.10.140.80">
    <property type="match status" value="1"/>
</dbReference>
<feature type="domain" description="DNA mismatch repair protein MutS connector" evidence="2">
    <location>
        <begin position="61"/>
        <end position="189"/>
    </location>
</feature>
<feature type="domain" description="DNA mismatch repair protein MutS core" evidence="3">
    <location>
        <begin position="207"/>
        <end position="248"/>
    </location>
</feature>
<dbReference type="GO" id="GO:0005829">
    <property type="term" value="C:cytosol"/>
    <property type="evidence" value="ECO:0007669"/>
    <property type="project" value="TreeGrafter"/>
</dbReference>
<evidence type="ECO:0000313" key="4">
    <source>
        <dbReference type="EMBL" id="RWX44878.1"/>
    </source>
</evidence>
<dbReference type="InterPro" id="IPR016151">
    <property type="entry name" value="DNA_mismatch_repair_MutS_N"/>
</dbReference>
<feature type="non-terminal residue" evidence="4">
    <location>
        <position position="248"/>
    </location>
</feature>
<dbReference type="GO" id="GO:0140664">
    <property type="term" value="F:ATP-dependent DNA damage sensor activity"/>
    <property type="evidence" value="ECO:0007669"/>
    <property type="project" value="InterPro"/>
</dbReference>
<dbReference type="GO" id="GO:0030983">
    <property type="term" value="F:mismatched DNA binding"/>
    <property type="evidence" value="ECO:0007669"/>
    <property type="project" value="InterPro"/>
</dbReference>
<evidence type="ECO:0000259" key="1">
    <source>
        <dbReference type="Pfam" id="PF01624"/>
    </source>
</evidence>
<dbReference type="Proteomes" id="UP000288086">
    <property type="component" value="Unassembled WGS sequence"/>
</dbReference>
<sequence length="248" mass="27262">MVKAGYRVALCEQTEDPKEAKGIVKREVVRVVTPGVTTDDQLLDEKSNTFVCTLTAARKGQKLLTVGLSFLDVSTGNFLISEIPLQDENLDPVIDEITRMQPAELLIADEEAESLALLSDMLCTLIPGLCLTERQAWSFTYDTALTTLNEHFETSSLAGFGCQELETGTCAAGALLTYIQETQKTDLSFIRQLSLLTRSGFLIIDESSRRNLELTETIIGGKRKGSLLSVLDLTSTPMGARLLRQRLL</sequence>
<dbReference type="SUPFAM" id="SSF55271">
    <property type="entry name" value="DNA repair protein MutS, domain I"/>
    <property type="match status" value="1"/>
</dbReference>
<dbReference type="InterPro" id="IPR007860">
    <property type="entry name" value="DNA_mmatch_repair_MutS_con_dom"/>
</dbReference>
<dbReference type="InterPro" id="IPR007695">
    <property type="entry name" value="DNA_mismatch_repair_MutS-lik_N"/>
</dbReference>
<dbReference type="SUPFAM" id="SSF53150">
    <property type="entry name" value="DNA repair protein MutS, domain II"/>
    <property type="match status" value="1"/>
</dbReference>
<dbReference type="InterPro" id="IPR045076">
    <property type="entry name" value="MutS"/>
</dbReference>
<dbReference type="PANTHER" id="PTHR11361">
    <property type="entry name" value="DNA MISMATCH REPAIR PROTEIN MUTS FAMILY MEMBER"/>
    <property type="match status" value="1"/>
</dbReference>
<dbReference type="InterPro" id="IPR036678">
    <property type="entry name" value="MutS_con_dom_sf"/>
</dbReference>
<protein>
    <submittedName>
        <fullName evidence="4">MutS domain III</fullName>
    </submittedName>
</protein>
<dbReference type="GO" id="GO:0006298">
    <property type="term" value="P:mismatch repair"/>
    <property type="evidence" value="ECO:0007669"/>
    <property type="project" value="InterPro"/>
</dbReference>
<accession>A0A444IVD6</accession>
<evidence type="ECO:0000259" key="2">
    <source>
        <dbReference type="Pfam" id="PF05188"/>
    </source>
</evidence>
<reference evidence="4 5" key="1">
    <citation type="submission" date="2017-01" db="EMBL/GenBank/DDBJ databases">
        <title>The cable genome- insights into the physiology and evolution of filamentous bacteria capable of sulfide oxidation via long distance electron transfer.</title>
        <authorList>
            <person name="Schreiber L."/>
            <person name="Bjerg J.T."/>
            <person name="Boggild A."/>
            <person name="Van De Vossenberg J."/>
            <person name="Meysman F."/>
            <person name="Nielsen L.P."/>
            <person name="Schramm A."/>
            <person name="Kjeldsen K.U."/>
        </authorList>
    </citation>
    <scope>NUCLEOTIDE SEQUENCE [LARGE SCALE GENOMIC DNA]</scope>
    <source>
        <strain evidence="4">A1</strain>
    </source>
</reference>
<keyword evidence="5" id="KW-1185">Reference proteome</keyword>
<organism evidence="4 5">
    <name type="scientific">Candidatus Electrothrix communis</name>
    <dbReference type="NCBI Taxonomy" id="1859133"/>
    <lineage>
        <taxon>Bacteria</taxon>
        <taxon>Pseudomonadati</taxon>
        <taxon>Thermodesulfobacteriota</taxon>
        <taxon>Desulfobulbia</taxon>
        <taxon>Desulfobulbales</taxon>
        <taxon>Desulfobulbaceae</taxon>
        <taxon>Candidatus Electrothrix</taxon>
    </lineage>
</organism>
<dbReference type="Gene3D" id="3.40.1170.10">
    <property type="entry name" value="DNA repair protein MutS, domain I"/>
    <property type="match status" value="1"/>
</dbReference>
<dbReference type="Pfam" id="PF05188">
    <property type="entry name" value="MutS_II"/>
    <property type="match status" value="1"/>
</dbReference>
<dbReference type="SUPFAM" id="SSF48334">
    <property type="entry name" value="DNA repair protein MutS, domain III"/>
    <property type="match status" value="1"/>
</dbReference>
<proteinExistence type="predicted"/>
<dbReference type="Pfam" id="PF05192">
    <property type="entry name" value="MutS_III"/>
    <property type="match status" value="1"/>
</dbReference>
<dbReference type="GO" id="GO:0005524">
    <property type="term" value="F:ATP binding"/>
    <property type="evidence" value="ECO:0007669"/>
    <property type="project" value="InterPro"/>
</dbReference>
<dbReference type="InterPro" id="IPR036187">
    <property type="entry name" value="DNA_mismatch_repair_MutS_sf"/>
</dbReference>
<name>A0A444IVD6_9BACT</name>
<dbReference type="Pfam" id="PF01624">
    <property type="entry name" value="MutS_I"/>
    <property type="match status" value="1"/>
</dbReference>
<evidence type="ECO:0000313" key="5">
    <source>
        <dbReference type="Proteomes" id="UP000288086"/>
    </source>
</evidence>
<dbReference type="PANTHER" id="PTHR11361:SF34">
    <property type="entry name" value="DNA MISMATCH REPAIR PROTEIN MSH1, MITOCHONDRIAL"/>
    <property type="match status" value="1"/>
</dbReference>
<evidence type="ECO:0000259" key="3">
    <source>
        <dbReference type="Pfam" id="PF05192"/>
    </source>
</evidence>
<comment type="caution">
    <text evidence="4">The sequence shown here is derived from an EMBL/GenBank/DDBJ whole genome shotgun (WGS) entry which is preliminary data.</text>
</comment>
<dbReference type="AlphaFoldDB" id="A0A444IVD6"/>
<dbReference type="EMBL" id="MTKP01000355">
    <property type="protein sequence ID" value="RWX44878.1"/>
    <property type="molecule type" value="Genomic_DNA"/>
</dbReference>
<feature type="domain" description="DNA mismatch repair protein MutS-like N-terminal" evidence="1">
    <location>
        <begin position="2"/>
        <end position="40"/>
    </location>
</feature>
<dbReference type="Gene3D" id="3.30.420.110">
    <property type="entry name" value="MutS, connector domain"/>
    <property type="match status" value="1"/>
</dbReference>